<dbReference type="InterPro" id="IPR009057">
    <property type="entry name" value="Homeodomain-like_sf"/>
</dbReference>
<dbReference type="SMART" id="SM00342">
    <property type="entry name" value="HTH_ARAC"/>
    <property type="match status" value="1"/>
</dbReference>
<proteinExistence type="predicted"/>
<dbReference type="InterPro" id="IPR018060">
    <property type="entry name" value="HTH_AraC"/>
</dbReference>
<comment type="caution">
    <text evidence="6">The sequence shown here is derived from an EMBL/GenBank/DDBJ whole genome shotgun (WGS) entry which is preliminary data.</text>
</comment>
<dbReference type="EMBL" id="JBHRSZ010000007">
    <property type="protein sequence ID" value="MFC3152512.1"/>
    <property type="molecule type" value="Genomic_DNA"/>
</dbReference>
<evidence type="ECO:0000256" key="2">
    <source>
        <dbReference type="ARBA" id="ARBA00023125"/>
    </source>
</evidence>
<dbReference type="PROSITE" id="PS01124">
    <property type="entry name" value="HTH_ARAC_FAMILY_2"/>
    <property type="match status" value="1"/>
</dbReference>
<name>A0ABV7HLG0_9GAMM</name>
<dbReference type="Gene3D" id="1.10.10.60">
    <property type="entry name" value="Homeodomain-like"/>
    <property type="match status" value="1"/>
</dbReference>
<keyword evidence="2" id="KW-0238">DNA-binding</keyword>
<feature type="domain" description="HTH araC/xylS-type" evidence="5">
    <location>
        <begin position="253"/>
        <end position="349"/>
    </location>
</feature>
<evidence type="ECO:0000256" key="4">
    <source>
        <dbReference type="SAM" id="MobiDB-lite"/>
    </source>
</evidence>
<dbReference type="RefSeq" id="WP_386722442.1">
    <property type="nucleotide sequence ID" value="NZ_JBHRSZ010000007.1"/>
</dbReference>
<dbReference type="InterPro" id="IPR032687">
    <property type="entry name" value="AraC-type_N"/>
</dbReference>
<keyword evidence="7" id="KW-1185">Reference proteome</keyword>
<keyword evidence="1" id="KW-0805">Transcription regulation</keyword>
<evidence type="ECO:0000313" key="6">
    <source>
        <dbReference type="EMBL" id="MFC3152512.1"/>
    </source>
</evidence>
<feature type="region of interest" description="Disordered" evidence="4">
    <location>
        <begin position="1"/>
        <end position="20"/>
    </location>
</feature>
<evidence type="ECO:0000256" key="1">
    <source>
        <dbReference type="ARBA" id="ARBA00023015"/>
    </source>
</evidence>
<evidence type="ECO:0000259" key="5">
    <source>
        <dbReference type="PROSITE" id="PS01124"/>
    </source>
</evidence>
<dbReference type="PROSITE" id="PS00041">
    <property type="entry name" value="HTH_ARAC_FAMILY_1"/>
    <property type="match status" value="1"/>
</dbReference>
<evidence type="ECO:0000313" key="7">
    <source>
        <dbReference type="Proteomes" id="UP001595476"/>
    </source>
</evidence>
<organism evidence="6 7">
    <name type="scientific">Litoribrevibacter euphylliae</name>
    <dbReference type="NCBI Taxonomy" id="1834034"/>
    <lineage>
        <taxon>Bacteria</taxon>
        <taxon>Pseudomonadati</taxon>
        <taxon>Pseudomonadota</taxon>
        <taxon>Gammaproteobacteria</taxon>
        <taxon>Oceanospirillales</taxon>
        <taxon>Oceanospirillaceae</taxon>
        <taxon>Litoribrevibacter</taxon>
    </lineage>
</organism>
<dbReference type="InterPro" id="IPR018062">
    <property type="entry name" value="HTH_AraC-typ_CS"/>
</dbReference>
<dbReference type="Pfam" id="PF12625">
    <property type="entry name" value="Arabinose_bd"/>
    <property type="match status" value="1"/>
</dbReference>
<sequence>MADQRPAHQETDSNRHRDSRPALHGQYAAMLLDTLSLNTHEQHQLLQECNIRPALLSSQDAFLSKQQSHQLIQRVIEISGSPWLGLTFGERLNLMTHGALGQAVLSCNTLKQALDLLLKYYRTRMIHARLELLYEGDLAVLSFDFDEEYSEAYRFQIETVFVCLVKTGMFFFGMKLMHQGQVQLSYPEPDYLKHYQNTFFDGVTFNAPRNALCFQRSLLDLPMAMPNPSALKHAEQACNELMARLPQQTSLVEQVKALIFSPDGEQASLEELAAMLHMSSRTLRRKLSASGHSYRTLTDQAKIQQAKELLVTGDSVEVIAEKLNYSDPSNFGRAFKRSTGVSPSVYRDSQLDAPEHA</sequence>
<gene>
    <name evidence="6" type="ORF">ACFOEK_15865</name>
</gene>
<dbReference type="Proteomes" id="UP001595476">
    <property type="component" value="Unassembled WGS sequence"/>
</dbReference>
<dbReference type="SUPFAM" id="SSF46689">
    <property type="entry name" value="Homeodomain-like"/>
    <property type="match status" value="1"/>
</dbReference>
<keyword evidence="3" id="KW-0804">Transcription</keyword>
<protein>
    <submittedName>
        <fullName evidence="6">AraC family transcriptional regulator</fullName>
    </submittedName>
</protein>
<dbReference type="Pfam" id="PF12833">
    <property type="entry name" value="HTH_18"/>
    <property type="match status" value="1"/>
</dbReference>
<accession>A0ABV7HLG0</accession>
<reference evidence="7" key="1">
    <citation type="journal article" date="2019" name="Int. J. Syst. Evol. Microbiol.">
        <title>The Global Catalogue of Microorganisms (GCM) 10K type strain sequencing project: providing services to taxonomists for standard genome sequencing and annotation.</title>
        <authorList>
            <consortium name="The Broad Institute Genomics Platform"/>
            <consortium name="The Broad Institute Genome Sequencing Center for Infectious Disease"/>
            <person name="Wu L."/>
            <person name="Ma J."/>
        </authorList>
    </citation>
    <scope>NUCLEOTIDE SEQUENCE [LARGE SCALE GENOMIC DNA]</scope>
    <source>
        <strain evidence="7">KCTC 52438</strain>
    </source>
</reference>
<dbReference type="PANTHER" id="PTHR47894:SF1">
    <property type="entry name" value="HTH-TYPE TRANSCRIPTIONAL REGULATOR VQSM"/>
    <property type="match status" value="1"/>
</dbReference>
<evidence type="ECO:0000256" key="3">
    <source>
        <dbReference type="ARBA" id="ARBA00023163"/>
    </source>
</evidence>
<dbReference type="PANTHER" id="PTHR47894">
    <property type="entry name" value="HTH-TYPE TRANSCRIPTIONAL REGULATOR GADX"/>
    <property type="match status" value="1"/>
</dbReference>